<name>A0A9R1W8W5_LACSA</name>
<dbReference type="AlphaFoldDB" id="A0A9R1W8W5"/>
<evidence type="ECO:0000313" key="4">
    <source>
        <dbReference type="Proteomes" id="UP000235145"/>
    </source>
</evidence>
<dbReference type="Pfam" id="PF14244">
    <property type="entry name" value="Retrotran_gag_3"/>
    <property type="match status" value="1"/>
</dbReference>
<organism evidence="3 4">
    <name type="scientific">Lactuca sativa</name>
    <name type="common">Garden lettuce</name>
    <dbReference type="NCBI Taxonomy" id="4236"/>
    <lineage>
        <taxon>Eukaryota</taxon>
        <taxon>Viridiplantae</taxon>
        <taxon>Streptophyta</taxon>
        <taxon>Embryophyta</taxon>
        <taxon>Tracheophyta</taxon>
        <taxon>Spermatophyta</taxon>
        <taxon>Magnoliopsida</taxon>
        <taxon>eudicotyledons</taxon>
        <taxon>Gunneridae</taxon>
        <taxon>Pentapetalae</taxon>
        <taxon>asterids</taxon>
        <taxon>campanulids</taxon>
        <taxon>Asterales</taxon>
        <taxon>Asteraceae</taxon>
        <taxon>Cichorioideae</taxon>
        <taxon>Cichorieae</taxon>
        <taxon>Lactucinae</taxon>
        <taxon>Lactuca</taxon>
    </lineage>
</organism>
<dbReference type="EMBL" id="NBSK02000002">
    <property type="protein sequence ID" value="KAJ0220726.1"/>
    <property type="molecule type" value="Genomic_DNA"/>
</dbReference>
<feature type="compositionally biased region" description="Polar residues" evidence="1">
    <location>
        <begin position="17"/>
        <end position="41"/>
    </location>
</feature>
<keyword evidence="4" id="KW-1185">Reference proteome</keyword>
<dbReference type="InterPro" id="IPR029472">
    <property type="entry name" value="Copia-like_N"/>
</dbReference>
<evidence type="ECO:0000313" key="3">
    <source>
        <dbReference type="EMBL" id="KAJ0220726.1"/>
    </source>
</evidence>
<protein>
    <recommendedName>
        <fullName evidence="2">Retrotransposon Copia-like N-terminal domain-containing protein</fullName>
    </recommendedName>
</protein>
<accession>A0A9R1W8W5</accession>
<feature type="region of interest" description="Disordered" evidence="1">
    <location>
        <begin position="1"/>
        <end position="41"/>
    </location>
</feature>
<gene>
    <name evidence="3" type="ORF">LSAT_V11C200066240</name>
</gene>
<comment type="caution">
    <text evidence="3">The sequence shown here is derived from an EMBL/GenBank/DDBJ whole genome shotgun (WGS) entry which is preliminary data.</text>
</comment>
<proteinExistence type="predicted"/>
<evidence type="ECO:0000256" key="1">
    <source>
        <dbReference type="SAM" id="MobiDB-lite"/>
    </source>
</evidence>
<feature type="domain" description="Retrotransposon Copia-like N-terminal" evidence="2">
    <location>
        <begin position="59"/>
        <end position="82"/>
    </location>
</feature>
<sequence length="82" mass="9110">MGSGFLNAKTTLPPPSSTSWYGENPYKTKTQEGSGGTINNNSPCYLHPSDFPKQLQIGSYEMKNFLFAKNKFEFVDGTIKKP</sequence>
<dbReference type="Proteomes" id="UP000235145">
    <property type="component" value="Unassembled WGS sequence"/>
</dbReference>
<evidence type="ECO:0000259" key="2">
    <source>
        <dbReference type="Pfam" id="PF14244"/>
    </source>
</evidence>
<reference evidence="3 4" key="1">
    <citation type="journal article" date="2017" name="Nat. Commun.">
        <title>Genome assembly with in vitro proximity ligation data and whole-genome triplication in lettuce.</title>
        <authorList>
            <person name="Reyes-Chin-Wo S."/>
            <person name="Wang Z."/>
            <person name="Yang X."/>
            <person name="Kozik A."/>
            <person name="Arikit S."/>
            <person name="Song C."/>
            <person name="Xia L."/>
            <person name="Froenicke L."/>
            <person name="Lavelle D.O."/>
            <person name="Truco M.J."/>
            <person name="Xia R."/>
            <person name="Zhu S."/>
            <person name="Xu C."/>
            <person name="Xu H."/>
            <person name="Xu X."/>
            <person name="Cox K."/>
            <person name="Korf I."/>
            <person name="Meyers B.C."/>
            <person name="Michelmore R.W."/>
        </authorList>
    </citation>
    <scope>NUCLEOTIDE SEQUENCE [LARGE SCALE GENOMIC DNA]</scope>
    <source>
        <strain evidence="4">cv. Salinas</strain>
        <tissue evidence="3">Seedlings</tissue>
    </source>
</reference>